<accession>A0A3M7M4E1</accession>
<dbReference type="OrthoDB" id="421393at2759"/>
<dbReference type="InterPro" id="IPR023214">
    <property type="entry name" value="HAD_sf"/>
</dbReference>
<dbReference type="Pfam" id="PF13344">
    <property type="entry name" value="Hydrolase_6"/>
    <property type="match status" value="1"/>
</dbReference>
<dbReference type="Pfam" id="PF26466">
    <property type="entry name" value="DNA_primase_lrg_N"/>
    <property type="match status" value="1"/>
</dbReference>
<keyword evidence="5" id="KW-0235">DNA replication</keyword>
<proteinExistence type="inferred from homology"/>
<dbReference type="PANTHER" id="PTHR10537">
    <property type="entry name" value="DNA PRIMASE LARGE SUBUNIT"/>
    <property type="match status" value="1"/>
</dbReference>
<dbReference type="NCBIfam" id="TIGR01460">
    <property type="entry name" value="HAD-SF-IIA"/>
    <property type="match status" value="1"/>
</dbReference>
<evidence type="ECO:0000256" key="10">
    <source>
        <dbReference type="ARBA" id="ARBA00023125"/>
    </source>
</evidence>
<dbReference type="PANTHER" id="PTHR10537:SF3">
    <property type="entry name" value="DNA PRIMASE LARGE SUBUNIT"/>
    <property type="match status" value="1"/>
</dbReference>
<dbReference type="AlphaFoldDB" id="A0A3M7M4E1"/>
<dbReference type="GO" id="GO:0005658">
    <property type="term" value="C:alpha DNA polymerase:primase complex"/>
    <property type="evidence" value="ECO:0007669"/>
    <property type="project" value="UniProtKB-ARBA"/>
</dbReference>
<dbReference type="GO" id="GO:0051539">
    <property type="term" value="F:4 iron, 4 sulfur cluster binding"/>
    <property type="evidence" value="ECO:0007669"/>
    <property type="project" value="UniProtKB-KW"/>
</dbReference>
<evidence type="ECO:0000256" key="2">
    <source>
        <dbReference type="ARBA" id="ARBA00010564"/>
    </source>
</evidence>
<evidence type="ECO:0000256" key="8">
    <source>
        <dbReference type="ARBA" id="ARBA00023004"/>
    </source>
</evidence>
<comment type="cofactor">
    <cofactor evidence="1">
        <name>[4Fe-4S] cluster</name>
        <dbReference type="ChEBI" id="CHEBI:49883"/>
    </cofactor>
</comment>
<keyword evidence="10" id="KW-0238">DNA-binding</keyword>
<dbReference type="InterPro" id="IPR007238">
    <property type="entry name" value="DNA_primase_lsu_euk/arc"/>
</dbReference>
<dbReference type="Pfam" id="PF13242">
    <property type="entry name" value="Hydrolase_like"/>
    <property type="match status" value="1"/>
</dbReference>
<dbReference type="FunFam" id="1.20.930.80:FF:000003">
    <property type="entry name" value="DNA primase large subunit"/>
    <property type="match status" value="1"/>
</dbReference>
<evidence type="ECO:0000256" key="9">
    <source>
        <dbReference type="ARBA" id="ARBA00023014"/>
    </source>
</evidence>
<dbReference type="Pfam" id="PF04104">
    <property type="entry name" value="DNA_primase_lrg"/>
    <property type="match status" value="1"/>
</dbReference>
<organism evidence="15 16">
    <name type="scientific">Pyrenophora seminiperda CCB06</name>
    <dbReference type="NCBI Taxonomy" id="1302712"/>
    <lineage>
        <taxon>Eukaryota</taxon>
        <taxon>Fungi</taxon>
        <taxon>Dikarya</taxon>
        <taxon>Ascomycota</taxon>
        <taxon>Pezizomycotina</taxon>
        <taxon>Dothideomycetes</taxon>
        <taxon>Pleosporomycetidae</taxon>
        <taxon>Pleosporales</taxon>
        <taxon>Pleosporineae</taxon>
        <taxon>Pleosporaceae</taxon>
        <taxon>Pyrenophora</taxon>
    </lineage>
</organism>
<evidence type="ECO:0000256" key="6">
    <source>
        <dbReference type="ARBA" id="ARBA00022723"/>
    </source>
</evidence>
<keyword evidence="3" id="KW-0004">4Fe-4S</keyword>
<dbReference type="Proteomes" id="UP000265663">
    <property type="component" value="Unassembled WGS sequence"/>
</dbReference>
<dbReference type="GO" id="GO:0006269">
    <property type="term" value="P:DNA replication, synthesis of primer"/>
    <property type="evidence" value="ECO:0007669"/>
    <property type="project" value="UniProtKB-KW"/>
</dbReference>
<evidence type="ECO:0000313" key="15">
    <source>
        <dbReference type="EMBL" id="RMZ69385.1"/>
    </source>
</evidence>
<protein>
    <recommendedName>
        <fullName evidence="13">4-nitrophenylphosphatase</fullName>
        <ecNumber evidence="12">3.1.3.41</ecNumber>
    </recommendedName>
</protein>
<evidence type="ECO:0000313" key="16">
    <source>
        <dbReference type="Proteomes" id="UP000265663"/>
    </source>
</evidence>
<reference evidence="15 16" key="1">
    <citation type="journal article" date="2014" name="PLoS ONE">
        <title>De novo Genome Assembly of the Fungal Plant Pathogen Pyrenophora semeniperda.</title>
        <authorList>
            <person name="Soliai M.M."/>
            <person name="Meyer S.E."/>
            <person name="Udall J.A."/>
            <person name="Elzinga D.E."/>
            <person name="Hermansen R.A."/>
            <person name="Bodily P.M."/>
            <person name="Hart A.A."/>
            <person name="Coleman C.E."/>
        </authorList>
    </citation>
    <scope>NUCLEOTIDE SEQUENCE [LARGE SCALE GENOMIC DNA]</scope>
    <source>
        <strain evidence="15 16">CCB06</strain>
        <tissue evidence="15">Mycelium</tissue>
    </source>
</reference>
<dbReference type="InterPro" id="IPR036412">
    <property type="entry name" value="HAD-like_sf"/>
</dbReference>
<evidence type="ECO:0000259" key="14">
    <source>
        <dbReference type="Pfam" id="PF04104"/>
    </source>
</evidence>
<dbReference type="InterPro" id="IPR006357">
    <property type="entry name" value="HAD-SF_hydro_IIA"/>
</dbReference>
<gene>
    <name evidence="15" type="ORF">GMOD_00006177</name>
</gene>
<dbReference type="CDD" id="cd07322">
    <property type="entry name" value="PriL_PriS_Eukaryotic"/>
    <property type="match status" value="1"/>
</dbReference>
<evidence type="ECO:0000256" key="3">
    <source>
        <dbReference type="ARBA" id="ARBA00022485"/>
    </source>
</evidence>
<dbReference type="GO" id="GO:0003677">
    <property type="term" value="F:DNA binding"/>
    <property type="evidence" value="ECO:0007669"/>
    <property type="project" value="UniProtKB-KW"/>
</dbReference>
<dbReference type="InterPro" id="IPR006349">
    <property type="entry name" value="PGP_euk"/>
</dbReference>
<evidence type="ECO:0000256" key="12">
    <source>
        <dbReference type="ARBA" id="ARBA00066659"/>
    </source>
</evidence>
<dbReference type="InterPro" id="IPR058560">
    <property type="entry name" value="DNA_primase_C"/>
</dbReference>
<dbReference type="EMBL" id="KE747818">
    <property type="protein sequence ID" value="RMZ69385.1"/>
    <property type="molecule type" value="Genomic_DNA"/>
</dbReference>
<keyword evidence="8" id="KW-0408">Iron</keyword>
<comment type="catalytic activity">
    <reaction evidence="11">
        <text>4-nitrophenyl phosphate + H2O = 4-nitrophenol + phosphate + H(+)</text>
        <dbReference type="Rhea" id="RHEA:21664"/>
        <dbReference type="ChEBI" id="CHEBI:15377"/>
        <dbReference type="ChEBI" id="CHEBI:15378"/>
        <dbReference type="ChEBI" id="CHEBI:43474"/>
        <dbReference type="ChEBI" id="CHEBI:57917"/>
        <dbReference type="ChEBI" id="CHEBI:61146"/>
        <dbReference type="EC" id="3.1.3.41"/>
    </reaction>
</comment>
<dbReference type="InterPro" id="IPR016558">
    <property type="entry name" value="DNA_primase_lsu_euk"/>
</dbReference>
<dbReference type="Gene3D" id="3.40.50.1000">
    <property type="entry name" value="HAD superfamily/HAD-like"/>
    <property type="match status" value="2"/>
</dbReference>
<dbReference type="GO" id="GO:0004035">
    <property type="term" value="F:alkaline phosphatase activity"/>
    <property type="evidence" value="ECO:0007669"/>
    <property type="project" value="UniProtKB-ARBA"/>
</dbReference>
<evidence type="ECO:0000256" key="13">
    <source>
        <dbReference type="ARBA" id="ARBA00069197"/>
    </source>
</evidence>
<sequence>MTTELDQGPKLQLSTPPSPSLSAVYLDHLNPDKKKLRAKSNPEVMAEPQFLSGDKAAIDSFVDRFDVFLFDCDGVLWSGDHLFEKVPETIKMLKSKGKQLVFVTNNSTKSRADYKKKFDKLGIPAEVDEVFGSSYSAAVYIARILKLPAPKNKVFVLGESGVEQELESEGVPYIGGTDPAYRRDFRQSEDFEAIANGSLLDPDVGIVLSGLDFHSNYLKTAIAFQYLQRGAIYLATNIDSTLPSAHSLFPGAGASGAGLERAIGRSPLSLGKPSQAMMDAVEGKFKFDRSRTCMVGDRLNTDIQFGIDGKLGGTLAVLTGVSKKEDFFAEGAKTVPMAMIRHDYSRVDPKRRANLDYKKRQFAKAEFQQQKYEHRLNFYVLPPTAEITLEEFETWAINRLKVLSELEACSFRNKGPEETAEYMKSILEKYLPLRSASTKSQKLQEERRRDHYSHFILRLAFSSTEDLRRRFSRLETMLFTLRFKDDDLRERQDFVRSLNLEWEEVTEEEKRELRDDLHAASGIKKTEDQEWFKVDWERVPELVGQRKVLLKRGKAYVPQREQMSLVVAEFTKKLDEALELTARALPRLDEDDRLAPILAHLSQSFTAPDAAYSTSDANIDGLSTITANSIDTLSQNFPLCMRNLHTTLRESSHLKHYGRLQYTLFLKGIGLSLDECIVFWRRGFKLITDEKFQKEYKYNIRHAYGDVGGDANRRGRGYTPYSCQKLLTEPLPGPGQSHGCPYRTFQPDNLITMLQRVGVNDRDVLKTVKDDVAKQRYHVACNRVFEWSHKKEIKQVKDEGSWSSNDLDTIVHPNTYFKRSWLLKHLGEGNAGVVGGGDMMEE</sequence>
<dbReference type="GO" id="GO:0006270">
    <property type="term" value="P:DNA replication initiation"/>
    <property type="evidence" value="ECO:0007669"/>
    <property type="project" value="TreeGrafter"/>
</dbReference>
<keyword evidence="16" id="KW-1185">Reference proteome</keyword>
<evidence type="ECO:0000256" key="11">
    <source>
        <dbReference type="ARBA" id="ARBA00050247"/>
    </source>
</evidence>
<keyword evidence="7" id="KW-0378">Hydrolase</keyword>
<evidence type="ECO:0000256" key="5">
    <source>
        <dbReference type="ARBA" id="ARBA00022705"/>
    </source>
</evidence>
<evidence type="ECO:0000256" key="1">
    <source>
        <dbReference type="ARBA" id="ARBA00001966"/>
    </source>
</evidence>
<dbReference type="NCBIfam" id="TIGR01452">
    <property type="entry name" value="PGP_euk"/>
    <property type="match status" value="1"/>
</dbReference>
<keyword evidence="9" id="KW-0411">Iron-sulfur</keyword>
<dbReference type="GO" id="GO:0046872">
    <property type="term" value="F:metal ion binding"/>
    <property type="evidence" value="ECO:0007669"/>
    <property type="project" value="UniProtKB-KW"/>
</dbReference>
<dbReference type="EC" id="3.1.3.41" evidence="12"/>
<keyword evidence="4" id="KW-0639">Primosome</keyword>
<dbReference type="Gene3D" id="1.20.930.80">
    <property type="match status" value="1"/>
</dbReference>
<dbReference type="FunFam" id="3.40.50.1000:FF:000039">
    <property type="entry name" value="Phosphoglycolate phosphatase"/>
    <property type="match status" value="1"/>
</dbReference>
<evidence type="ECO:0000256" key="4">
    <source>
        <dbReference type="ARBA" id="ARBA00022515"/>
    </source>
</evidence>
<feature type="domain" description="DNA primase large subunit C-terminal" evidence="14">
    <location>
        <begin position="635"/>
        <end position="817"/>
    </location>
</feature>
<comment type="similarity">
    <text evidence="2">Belongs to the eukaryotic-type primase large subunit family.</text>
</comment>
<evidence type="ECO:0000256" key="7">
    <source>
        <dbReference type="ARBA" id="ARBA00022801"/>
    </source>
</evidence>
<dbReference type="SUPFAM" id="SSF56784">
    <property type="entry name" value="HAD-like"/>
    <property type="match status" value="1"/>
</dbReference>
<keyword evidence="6" id="KW-0479">Metal-binding</keyword>
<name>A0A3M7M4E1_9PLEO</name>